<feature type="transmembrane region" description="Helical" evidence="1">
    <location>
        <begin position="241"/>
        <end position="269"/>
    </location>
</feature>
<organism evidence="2 3">
    <name type="scientific">Thermoflexus hugenholtzii JAD2</name>
    <dbReference type="NCBI Taxonomy" id="877466"/>
    <lineage>
        <taxon>Bacteria</taxon>
        <taxon>Bacillati</taxon>
        <taxon>Chloroflexota</taxon>
        <taxon>Thermoflexia</taxon>
        <taxon>Thermoflexales</taxon>
        <taxon>Thermoflexaceae</taxon>
        <taxon>Thermoflexus</taxon>
    </lineage>
</organism>
<feature type="transmembrane region" description="Helical" evidence="1">
    <location>
        <begin position="203"/>
        <end position="221"/>
    </location>
</feature>
<feature type="transmembrane region" description="Helical" evidence="1">
    <location>
        <begin position="329"/>
        <end position="346"/>
    </location>
</feature>
<dbReference type="RefSeq" id="WP_088570767.1">
    <property type="nucleotide sequence ID" value="NZ_FYEK01000022.1"/>
</dbReference>
<accession>A0A212QRY0</accession>
<dbReference type="AlphaFoldDB" id="A0A212QRY0"/>
<dbReference type="OrthoDB" id="9855726at2"/>
<keyword evidence="1" id="KW-0472">Membrane</keyword>
<feature type="transmembrane region" description="Helical" evidence="1">
    <location>
        <begin position="366"/>
        <end position="399"/>
    </location>
</feature>
<feature type="transmembrane region" description="Helical" evidence="1">
    <location>
        <begin position="168"/>
        <end position="191"/>
    </location>
</feature>
<keyword evidence="3" id="KW-1185">Reference proteome</keyword>
<feature type="transmembrane region" description="Helical" evidence="1">
    <location>
        <begin position="101"/>
        <end position="120"/>
    </location>
</feature>
<feature type="transmembrane region" description="Helical" evidence="1">
    <location>
        <begin position="127"/>
        <end position="148"/>
    </location>
</feature>
<evidence type="ECO:0000313" key="3">
    <source>
        <dbReference type="Proteomes" id="UP000197025"/>
    </source>
</evidence>
<sequence length="435" mass="45101">MSAELLLGVGMGLALSGASAMVPGLHPYNLVAALLFTLQERKGILPADGGLGLGIGVAVGYAFFHLAPAVFYQTPDEGTMGILLPAQKALREGWGQEAVQWARWGAWGAVMVLLLSAPLWPRGWAALRAVLVPHVGWILLALSAFLLLSEWPWGAERLPTPGRRLMAVWARLGAGVVTFTLSGALGFLLLARNPLTGPLARQPLIPAFLGLFAVPGLLQAMTGGRPAPPRPSGEALSFGVWARGVGAGLLGGVFAVLFPGVTAGIGGLLAGHATAQRDDRAFLVAQGAARAFYSVGVFWLLLLPDAPAPRGGLGTMLAPWAGPATPDRYRAAVLATALAAALAFLLMEPLTWGMSRWSASRAWRGVYAAALALIVLSIAGLGGIPGLAVLLAASGIGLLPSLTGSRRLNTLGVILVPLTLRRLGLEDAAWRILGV</sequence>
<keyword evidence="1" id="KW-0812">Transmembrane</keyword>
<dbReference type="Proteomes" id="UP000197025">
    <property type="component" value="Unassembled WGS sequence"/>
</dbReference>
<dbReference type="PANTHER" id="PTHR42204:SF1">
    <property type="entry name" value="INTEGRAL MEMBRANE PROTEIN"/>
    <property type="match status" value="1"/>
</dbReference>
<evidence type="ECO:0000313" key="2">
    <source>
        <dbReference type="EMBL" id="SNB62335.1"/>
    </source>
</evidence>
<dbReference type="PANTHER" id="PTHR42204">
    <property type="entry name" value="INTEGRAL MEMBRANE PROTEIN"/>
    <property type="match status" value="1"/>
</dbReference>
<proteinExistence type="predicted"/>
<gene>
    <name evidence="2" type="ORF">SAMN02746019_00004950</name>
</gene>
<feature type="transmembrane region" description="Helical" evidence="1">
    <location>
        <begin position="281"/>
        <end position="302"/>
    </location>
</feature>
<dbReference type="InParanoid" id="A0A212QRY0"/>
<dbReference type="EMBL" id="FYEK01000022">
    <property type="protein sequence ID" value="SNB62335.1"/>
    <property type="molecule type" value="Genomic_DNA"/>
</dbReference>
<name>A0A212QRY0_9CHLR</name>
<protein>
    <submittedName>
        <fullName evidence="2">TctA family transporter</fullName>
    </submittedName>
</protein>
<reference evidence="3" key="1">
    <citation type="submission" date="2017-06" db="EMBL/GenBank/DDBJ databases">
        <authorList>
            <person name="Varghese N."/>
            <person name="Submissions S."/>
        </authorList>
    </citation>
    <scope>NUCLEOTIDE SEQUENCE [LARGE SCALE GENOMIC DNA]</scope>
    <source>
        <strain evidence="3">JAD2</strain>
    </source>
</reference>
<keyword evidence="1" id="KW-1133">Transmembrane helix</keyword>
<evidence type="ECO:0000256" key="1">
    <source>
        <dbReference type="SAM" id="Phobius"/>
    </source>
</evidence>